<dbReference type="PANTHER" id="PTHR43133:SF8">
    <property type="entry name" value="RNA POLYMERASE SIGMA FACTOR HI_1459-RELATED"/>
    <property type="match status" value="1"/>
</dbReference>
<dbReference type="Pfam" id="PF08281">
    <property type="entry name" value="Sigma70_r4_2"/>
    <property type="match status" value="1"/>
</dbReference>
<dbReference type="Pfam" id="PF04542">
    <property type="entry name" value="Sigma70_r2"/>
    <property type="match status" value="1"/>
</dbReference>
<proteinExistence type="inferred from homology"/>
<evidence type="ECO:0000256" key="1">
    <source>
        <dbReference type="ARBA" id="ARBA00010641"/>
    </source>
</evidence>
<evidence type="ECO:0000256" key="3">
    <source>
        <dbReference type="ARBA" id="ARBA00023082"/>
    </source>
</evidence>
<dbReference type="SUPFAM" id="SSF88659">
    <property type="entry name" value="Sigma3 and sigma4 domains of RNA polymerase sigma factors"/>
    <property type="match status" value="1"/>
</dbReference>
<feature type="domain" description="RNA polymerase sigma factor 70 region 4 type 2" evidence="8">
    <location>
        <begin position="112"/>
        <end position="164"/>
    </location>
</feature>
<keyword evidence="2 6" id="KW-0805">Transcription regulation</keyword>
<keyword evidence="4 6" id="KW-0238">DNA-binding</keyword>
<name>A0A5D4SQD3_9BACI</name>
<dbReference type="PANTHER" id="PTHR43133">
    <property type="entry name" value="RNA POLYMERASE ECF-TYPE SIGMA FACTO"/>
    <property type="match status" value="1"/>
</dbReference>
<reference evidence="9 10" key="1">
    <citation type="submission" date="2019-08" db="EMBL/GenBank/DDBJ databases">
        <title>Bacillus genomes from the desert of Cuatro Cienegas, Coahuila.</title>
        <authorList>
            <person name="Olmedo-Alvarez G."/>
        </authorList>
    </citation>
    <scope>NUCLEOTIDE SEQUENCE [LARGE SCALE GENOMIC DNA]</scope>
    <source>
        <strain evidence="9 10">CH28_1T</strain>
    </source>
</reference>
<protein>
    <recommendedName>
        <fullName evidence="6">RNA polymerase sigma factor</fullName>
    </recommendedName>
</protein>
<dbReference type="InterPro" id="IPR013324">
    <property type="entry name" value="RNA_pol_sigma_r3/r4-like"/>
</dbReference>
<dbReference type="Proteomes" id="UP000322524">
    <property type="component" value="Unassembled WGS sequence"/>
</dbReference>
<evidence type="ECO:0000256" key="4">
    <source>
        <dbReference type="ARBA" id="ARBA00023125"/>
    </source>
</evidence>
<evidence type="ECO:0000313" key="9">
    <source>
        <dbReference type="EMBL" id="TYS64554.1"/>
    </source>
</evidence>
<evidence type="ECO:0000256" key="2">
    <source>
        <dbReference type="ARBA" id="ARBA00023015"/>
    </source>
</evidence>
<dbReference type="InterPro" id="IPR013249">
    <property type="entry name" value="RNA_pol_sigma70_r4_t2"/>
</dbReference>
<dbReference type="Gene3D" id="1.10.1740.10">
    <property type="match status" value="1"/>
</dbReference>
<dbReference type="InterPro" id="IPR000838">
    <property type="entry name" value="RNA_pol_sigma70_ECF_CS"/>
</dbReference>
<feature type="domain" description="RNA polymerase sigma-70 region 2" evidence="7">
    <location>
        <begin position="16"/>
        <end position="78"/>
    </location>
</feature>
<comment type="caution">
    <text evidence="9">The sequence shown here is derived from an EMBL/GenBank/DDBJ whole genome shotgun (WGS) entry which is preliminary data.</text>
</comment>
<dbReference type="GO" id="GO:0006950">
    <property type="term" value="P:response to stress"/>
    <property type="evidence" value="ECO:0007669"/>
    <property type="project" value="UniProtKB-ARBA"/>
</dbReference>
<dbReference type="CDD" id="cd06171">
    <property type="entry name" value="Sigma70_r4"/>
    <property type="match status" value="1"/>
</dbReference>
<dbReference type="GO" id="GO:0006352">
    <property type="term" value="P:DNA-templated transcription initiation"/>
    <property type="evidence" value="ECO:0007669"/>
    <property type="project" value="InterPro"/>
</dbReference>
<dbReference type="OrthoDB" id="2470088at2"/>
<dbReference type="PROSITE" id="PS01063">
    <property type="entry name" value="SIGMA70_ECF"/>
    <property type="match status" value="1"/>
</dbReference>
<dbReference type="NCBIfam" id="TIGR02937">
    <property type="entry name" value="sigma70-ECF"/>
    <property type="match status" value="1"/>
</dbReference>
<organism evidence="9 10">
    <name type="scientific">Sutcliffiella horikoshii</name>
    <dbReference type="NCBI Taxonomy" id="79883"/>
    <lineage>
        <taxon>Bacteria</taxon>
        <taxon>Bacillati</taxon>
        <taxon>Bacillota</taxon>
        <taxon>Bacilli</taxon>
        <taxon>Bacillales</taxon>
        <taxon>Bacillaceae</taxon>
        <taxon>Sutcliffiella</taxon>
    </lineage>
</organism>
<sequence>MSNKQVISEWFYLYSDDIYQFLLYRLHSKHHDVEDLVQEVFIRALNSLDRYKGEAAPKTWLYSIARNIAIDAHRKNKRDKWKWLLQFESGTVPENTEKATPEHLYFVTEEQRELLNAIRSLKESYQEVLIMRSIKELSVQETAAAMGWTENKVRSTLHRAKSALQKKLGGNVVE</sequence>
<dbReference type="InterPro" id="IPR013325">
    <property type="entry name" value="RNA_pol_sigma_r2"/>
</dbReference>
<dbReference type="SUPFAM" id="SSF88946">
    <property type="entry name" value="Sigma2 domain of RNA polymerase sigma factors"/>
    <property type="match status" value="1"/>
</dbReference>
<evidence type="ECO:0000256" key="6">
    <source>
        <dbReference type="RuleBase" id="RU000716"/>
    </source>
</evidence>
<dbReference type="InterPro" id="IPR036388">
    <property type="entry name" value="WH-like_DNA-bd_sf"/>
</dbReference>
<dbReference type="GO" id="GO:0003677">
    <property type="term" value="F:DNA binding"/>
    <property type="evidence" value="ECO:0007669"/>
    <property type="project" value="UniProtKB-KW"/>
</dbReference>
<dbReference type="InterPro" id="IPR039425">
    <property type="entry name" value="RNA_pol_sigma-70-like"/>
</dbReference>
<gene>
    <name evidence="9" type="ORF">FZC76_18520</name>
</gene>
<accession>A0A5D4SQD3</accession>
<dbReference type="GO" id="GO:0016987">
    <property type="term" value="F:sigma factor activity"/>
    <property type="evidence" value="ECO:0007669"/>
    <property type="project" value="UniProtKB-KW"/>
</dbReference>
<dbReference type="InterPro" id="IPR014284">
    <property type="entry name" value="RNA_pol_sigma-70_dom"/>
</dbReference>
<dbReference type="Gene3D" id="1.10.10.10">
    <property type="entry name" value="Winged helix-like DNA-binding domain superfamily/Winged helix DNA-binding domain"/>
    <property type="match status" value="1"/>
</dbReference>
<comment type="similarity">
    <text evidence="1 6">Belongs to the sigma-70 factor family. ECF subfamily.</text>
</comment>
<dbReference type="RefSeq" id="WP_148989658.1">
    <property type="nucleotide sequence ID" value="NZ_VTEV01000008.1"/>
</dbReference>
<evidence type="ECO:0000313" key="10">
    <source>
        <dbReference type="Proteomes" id="UP000322524"/>
    </source>
</evidence>
<keyword evidence="5 6" id="KW-0804">Transcription</keyword>
<dbReference type="AlphaFoldDB" id="A0A5D4SQD3"/>
<evidence type="ECO:0000259" key="7">
    <source>
        <dbReference type="Pfam" id="PF04542"/>
    </source>
</evidence>
<evidence type="ECO:0000256" key="5">
    <source>
        <dbReference type="ARBA" id="ARBA00023163"/>
    </source>
</evidence>
<keyword evidence="3 6" id="KW-0731">Sigma factor</keyword>
<evidence type="ECO:0000259" key="8">
    <source>
        <dbReference type="Pfam" id="PF08281"/>
    </source>
</evidence>
<dbReference type="InterPro" id="IPR007627">
    <property type="entry name" value="RNA_pol_sigma70_r2"/>
</dbReference>
<dbReference type="EMBL" id="VTEV01000008">
    <property type="protein sequence ID" value="TYS64554.1"/>
    <property type="molecule type" value="Genomic_DNA"/>
</dbReference>